<dbReference type="InterPro" id="IPR013783">
    <property type="entry name" value="Ig-like_fold"/>
</dbReference>
<dbReference type="InterPro" id="IPR016147">
    <property type="entry name" value="Pili_assmbl_chaperone_N"/>
</dbReference>
<sequence length="261" mass="28233">MGVLAGKRCTPLTSLLRALASATVMVAVAMFVVAPVARASVVITGTRVIYPAGNRDVTIRVTNNGETPALVQSWVDAGNPQAAPEQLDVPFSVTPSIFRLDPPQTQVMRLVFLGADLPKDRESVYWLNVLEIPPKPKDMVSENYLQFAIKTRIKIFYRPAMLPGGPEKSASQLRWARAAGEGNEVVVTVRNPSAFYVSFAEVRAKLADGTELPALSGMVAPFDVLTLKFVAAQPVSSPVMRVIFKTVDDYGSFVDGTVELP</sequence>
<dbReference type="InterPro" id="IPR008962">
    <property type="entry name" value="PapD-like_sf"/>
</dbReference>
<keyword evidence="6 8" id="KW-0143">Chaperone</keyword>
<proteinExistence type="inferred from homology"/>
<dbReference type="SUPFAM" id="SSF49584">
    <property type="entry name" value="Periplasmic chaperone C-domain"/>
    <property type="match status" value="1"/>
</dbReference>
<dbReference type="EMBL" id="NISI01000004">
    <property type="protein sequence ID" value="OWR03873.1"/>
    <property type="molecule type" value="Genomic_DNA"/>
</dbReference>
<dbReference type="InterPro" id="IPR050643">
    <property type="entry name" value="Periplasmic_pilus_chap"/>
</dbReference>
<organism evidence="12 13">
    <name type="scientific">Roseateles puraquae</name>
    <dbReference type="NCBI Taxonomy" id="431059"/>
    <lineage>
        <taxon>Bacteria</taxon>
        <taxon>Pseudomonadati</taxon>
        <taxon>Pseudomonadota</taxon>
        <taxon>Betaproteobacteria</taxon>
        <taxon>Burkholderiales</taxon>
        <taxon>Sphaerotilaceae</taxon>
        <taxon>Roseateles</taxon>
    </lineage>
</organism>
<keyword evidence="4" id="KW-0732">Signal</keyword>
<evidence type="ECO:0000259" key="11">
    <source>
        <dbReference type="Pfam" id="PF02753"/>
    </source>
</evidence>
<keyword evidence="7" id="KW-0393">Immunoglobulin domain</keyword>
<evidence type="ECO:0000256" key="3">
    <source>
        <dbReference type="ARBA" id="ARBA00022558"/>
    </source>
</evidence>
<evidence type="ECO:0000313" key="13">
    <source>
        <dbReference type="Proteomes" id="UP000197446"/>
    </source>
</evidence>
<comment type="similarity">
    <text evidence="2 8">Belongs to the periplasmic pilus chaperone family.</text>
</comment>
<feature type="transmembrane region" description="Helical" evidence="9">
    <location>
        <begin position="15"/>
        <end position="37"/>
    </location>
</feature>
<dbReference type="PROSITE" id="PS00635">
    <property type="entry name" value="PILI_CHAPERONE"/>
    <property type="match status" value="1"/>
</dbReference>
<evidence type="ECO:0008006" key="14">
    <source>
        <dbReference type="Google" id="ProtNLM"/>
    </source>
</evidence>
<dbReference type="PRINTS" id="PR00969">
    <property type="entry name" value="CHAPERONPILI"/>
</dbReference>
<evidence type="ECO:0000259" key="10">
    <source>
        <dbReference type="Pfam" id="PF00345"/>
    </source>
</evidence>
<name>A0A254NFK1_9BURK</name>
<keyword evidence="9" id="KW-0812">Transmembrane</keyword>
<dbReference type="FunFam" id="2.60.40.10:FF:000458">
    <property type="entry name" value="Molecular chaperone FimC"/>
    <property type="match status" value="1"/>
</dbReference>
<evidence type="ECO:0000256" key="1">
    <source>
        <dbReference type="ARBA" id="ARBA00004418"/>
    </source>
</evidence>
<evidence type="ECO:0000256" key="5">
    <source>
        <dbReference type="ARBA" id="ARBA00022764"/>
    </source>
</evidence>
<dbReference type="PANTHER" id="PTHR30251:SF2">
    <property type="entry name" value="FIMBRIAL CHAPERONE YADV-RELATED"/>
    <property type="match status" value="1"/>
</dbReference>
<keyword evidence="9" id="KW-0472">Membrane</keyword>
<comment type="subcellular location">
    <subcellularLocation>
        <location evidence="1 8">Periplasm</location>
    </subcellularLocation>
</comment>
<evidence type="ECO:0000256" key="9">
    <source>
        <dbReference type="SAM" id="Phobius"/>
    </source>
</evidence>
<keyword evidence="5" id="KW-0574">Periplasm</keyword>
<protein>
    <recommendedName>
        <fullName evidence="14">Molecular chaperone EcpD</fullName>
    </recommendedName>
</protein>
<evidence type="ECO:0000313" key="12">
    <source>
        <dbReference type="EMBL" id="OWR03873.1"/>
    </source>
</evidence>
<evidence type="ECO:0000256" key="2">
    <source>
        <dbReference type="ARBA" id="ARBA00007399"/>
    </source>
</evidence>
<keyword evidence="9" id="KW-1133">Transmembrane helix</keyword>
<dbReference type="InterPro" id="IPR036316">
    <property type="entry name" value="Pili_assmbl_chap_C_dom_sf"/>
</dbReference>
<dbReference type="Pfam" id="PF02753">
    <property type="entry name" value="PapD_C"/>
    <property type="match status" value="1"/>
</dbReference>
<dbReference type="Proteomes" id="UP000197446">
    <property type="component" value="Unassembled WGS sequence"/>
</dbReference>
<dbReference type="InterPro" id="IPR018046">
    <property type="entry name" value="Pili_assmbl_chaperone_CS"/>
</dbReference>
<dbReference type="PANTHER" id="PTHR30251">
    <property type="entry name" value="PILUS ASSEMBLY CHAPERONE"/>
    <property type="match status" value="1"/>
</dbReference>
<dbReference type="InterPro" id="IPR016148">
    <property type="entry name" value="Pili_assmbl_chaperone_C"/>
</dbReference>
<comment type="caution">
    <text evidence="12">The sequence shown here is derived from an EMBL/GenBank/DDBJ whole genome shotgun (WGS) entry which is preliminary data.</text>
</comment>
<dbReference type="Gene3D" id="2.60.40.10">
    <property type="entry name" value="Immunoglobulins"/>
    <property type="match status" value="2"/>
</dbReference>
<evidence type="ECO:0000256" key="6">
    <source>
        <dbReference type="ARBA" id="ARBA00023186"/>
    </source>
</evidence>
<evidence type="ECO:0000256" key="4">
    <source>
        <dbReference type="ARBA" id="ARBA00022729"/>
    </source>
</evidence>
<dbReference type="GO" id="GO:0030288">
    <property type="term" value="C:outer membrane-bounded periplasmic space"/>
    <property type="evidence" value="ECO:0007669"/>
    <property type="project" value="InterPro"/>
</dbReference>
<dbReference type="InterPro" id="IPR001829">
    <property type="entry name" value="Pili_assmbl_chaperone_bac"/>
</dbReference>
<dbReference type="GO" id="GO:0071555">
    <property type="term" value="P:cell wall organization"/>
    <property type="evidence" value="ECO:0007669"/>
    <property type="project" value="InterPro"/>
</dbReference>
<dbReference type="SUPFAM" id="SSF49354">
    <property type="entry name" value="PapD-like"/>
    <property type="match status" value="1"/>
</dbReference>
<evidence type="ECO:0000256" key="7">
    <source>
        <dbReference type="ARBA" id="ARBA00023319"/>
    </source>
</evidence>
<keyword evidence="13" id="KW-1185">Reference proteome</keyword>
<keyword evidence="3" id="KW-1029">Fimbrium biogenesis</keyword>
<evidence type="ECO:0000256" key="8">
    <source>
        <dbReference type="RuleBase" id="RU003918"/>
    </source>
</evidence>
<accession>A0A254NFK1</accession>
<dbReference type="AlphaFoldDB" id="A0A254NFK1"/>
<dbReference type="Pfam" id="PF00345">
    <property type="entry name" value="PapD_N"/>
    <property type="match status" value="1"/>
</dbReference>
<feature type="domain" description="Pili assembly chaperone N-terminal" evidence="10">
    <location>
        <begin position="40"/>
        <end position="162"/>
    </location>
</feature>
<gene>
    <name evidence="12" type="ORF">CDO81_11780</name>
</gene>
<feature type="domain" description="Pili assembly chaperone C-terminal" evidence="11">
    <location>
        <begin position="189"/>
        <end position="252"/>
    </location>
</feature>
<reference evidence="12 13" key="1">
    <citation type="journal article" date="2007" name="Int. J. Syst. Evol. Microbiol.">
        <title>Description of Pelomonas aquatica sp. nov. and Pelomonas puraquae sp. nov., isolated from industrial and haemodialysis water.</title>
        <authorList>
            <person name="Gomila M."/>
            <person name="Bowien B."/>
            <person name="Falsen E."/>
            <person name="Moore E.R."/>
            <person name="Lalucat J."/>
        </authorList>
    </citation>
    <scope>NUCLEOTIDE SEQUENCE [LARGE SCALE GENOMIC DNA]</scope>
    <source>
        <strain evidence="12 13">CCUG 52769</strain>
    </source>
</reference>